<dbReference type="InterPro" id="IPR052358">
    <property type="entry name" value="Aro_Compnd_Degr_Hydrolases"/>
</dbReference>
<dbReference type="KEGG" id="sspo:DDQ41_30570"/>
<dbReference type="PANTHER" id="PTHR35563:SF2">
    <property type="entry name" value="BARREL METAL-DEPENDENT HYDROLASE, PUTATIVE (AFU_ORTHOLOGUE AFUA_1G16240)-RELATED"/>
    <property type="match status" value="1"/>
</dbReference>
<gene>
    <name evidence="2" type="ORF">DDQ41_30570</name>
    <name evidence="3" type="ORF">SSP531S_10090</name>
</gene>
<sequence length="251" mass="27120">MTAKARPFFDAHFHVIDSRFPLVEQDGYLPADFTVRQYRERTAALDVAGGAVVSGSFQGFDQTCLLDALSQLGPGFVGVTQIPHDLPDEQVALLAERGVRGVRFNLRRGGSARVEHLDTLARRVHDVAGMHIELYADARDLPGLAGILAPLPAVSVDHLGLHPDGLPCLLELVERGVRVKATGFGRVERDVPQVLRAVLDVDPTALMAGTDLPSTRAPRPFAESDLELLAEVAGEHLDGVMYGNAAAFYRV</sequence>
<dbReference type="Gene3D" id="3.20.20.140">
    <property type="entry name" value="Metal-dependent hydrolases"/>
    <property type="match status" value="1"/>
</dbReference>
<evidence type="ECO:0000313" key="4">
    <source>
        <dbReference type="Proteomes" id="UP000245051"/>
    </source>
</evidence>
<dbReference type="EMBL" id="BGZL01000002">
    <property type="protein sequence ID" value="GBP99614.1"/>
    <property type="molecule type" value="Genomic_DNA"/>
</dbReference>
<dbReference type="RefSeq" id="WP_109297372.1">
    <property type="nucleotide sequence ID" value="NZ_BGZL01000002.1"/>
</dbReference>
<feature type="domain" description="Amidohydrolase-related" evidence="1">
    <location>
        <begin position="10"/>
        <end position="250"/>
    </location>
</feature>
<dbReference type="InterPro" id="IPR032466">
    <property type="entry name" value="Metal_Hydrolase"/>
</dbReference>
<name>A0A2S1Z8E5_9ACTN</name>
<dbReference type="OrthoDB" id="5450317at2"/>
<dbReference type="InterPro" id="IPR006680">
    <property type="entry name" value="Amidohydro-rel"/>
</dbReference>
<reference evidence="2 4" key="1">
    <citation type="submission" date="2018-05" db="EMBL/GenBank/DDBJ databases">
        <title>Complete genome sequence of the Type Strain of Streptomyces spongiicola HNM0071, the producer of staurosporine.</title>
        <authorList>
            <person name="Zhou S."/>
            <person name="Huang X."/>
        </authorList>
    </citation>
    <scope>NUCLEOTIDE SEQUENCE [LARGE SCALE GENOMIC DNA]</scope>
    <source>
        <strain evidence="2 4">HNM0071</strain>
    </source>
</reference>
<evidence type="ECO:0000259" key="1">
    <source>
        <dbReference type="Pfam" id="PF04909"/>
    </source>
</evidence>
<protein>
    <submittedName>
        <fullName evidence="3">2-pyrone-4,6-dicarboxylate hydrolase</fullName>
    </submittedName>
</protein>
<dbReference type="AlphaFoldDB" id="A0A2S1Z8E5"/>
<dbReference type="Pfam" id="PF04909">
    <property type="entry name" value="Amidohydro_2"/>
    <property type="match status" value="1"/>
</dbReference>
<evidence type="ECO:0000313" key="3">
    <source>
        <dbReference type="EMBL" id="GBP99614.1"/>
    </source>
</evidence>
<keyword evidence="3" id="KW-0378">Hydrolase</keyword>
<dbReference type="Proteomes" id="UP000245051">
    <property type="component" value="Chromosome"/>
</dbReference>
<organism evidence="3 5">
    <name type="scientific">Streptomyces spongiicola</name>
    <dbReference type="NCBI Taxonomy" id="1690221"/>
    <lineage>
        <taxon>Bacteria</taxon>
        <taxon>Bacillati</taxon>
        <taxon>Actinomycetota</taxon>
        <taxon>Actinomycetes</taxon>
        <taxon>Kitasatosporales</taxon>
        <taxon>Streptomycetaceae</taxon>
        <taxon>Streptomyces</taxon>
    </lineage>
</organism>
<evidence type="ECO:0000313" key="2">
    <source>
        <dbReference type="EMBL" id="AWK12543.1"/>
    </source>
</evidence>
<dbReference type="GO" id="GO:0016787">
    <property type="term" value="F:hydrolase activity"/>
    <property type="evidence" value="ECO:0007669"/>
    <property type="project" value="UniProtKB-KW"/>
</dbReference>
<dbReference type="SUPFAM" id="SSF51556">
    <property type="entry name" value="Metallo-dependent hydrolases"/>
    <property type="match status" value="1"/>
</dbReference>
<evidence type="ECO:0000313" key="5">
    <source>
        <dbReference type="Proteomes" id="UP000265354"/>
    </source>
</evidence>
<dbReference type="EMBL" id="CP029254">
    <property type="protein sequence ID" value="AWK12543.1"/>
    <property type="molecule type" value="Genomic_DNA"/>
</dbReference>
<dbReference type="PANTHER" id="PTHR35563">
    <property type="entry name" value="BARREL METAL-DEPENDENT HYDROLASE, PUTATIVE (AFU_ORTHOLOGUE AFUA_1G16240)-RELATED"/>
    <property type="match status" value="1"/>
</dbReference>
<dbReference type="Proteomes" id="UP000265354">
    <property type="component" value="Unassembled WGS sequence"/>
</dbReference>
<reference evidence="3 5" key="2">
    <citation type="submission" date="2018-07" db="EMBL/GenBank/DDBJ databases">
        <title>Whole Genome Shotgun Sequence of Streptomyces spongiicola strain 531S.</title>
        <authorList>
            <person name="Dohra H."/>
            <person name="Kodani S."/>
        </authorList>
    </citation>
    <scope>NUCLEOTIDE SEQUENCE [LARGE SCALE GENOMIC DNA]</scope>
    <source>
        <strain evidence="3 5">531S</strain>
    </source>
</reference>
<keyword evidence="4" id="KW-1185">Reference proteome</keyword>
<accession>A0A2S1Z8E5</accession>
<proteinExistence type="predicted"/>